<dbReference type="EMBL" id="LQZE01000049">
    <property type="protein sequence ID" value="KXU16567.1"/>
    <property type="molecule type" value="Genomic_DNA"/>
</dbReference>
<comment type="similarity">
    <text evidence="2">Belongs to the NlpA lipoprotein family.</text>
</comment>
<evidence type="ECO:0000256" key="2">
    <source>
        <dbReference type="ARBA" id="ARBA00008973"/>
    </source>
</evidence>
<evidence type="ECO:0000313" key="9">
    <source>
        <dbReference type="Proteomes" id="UP000072989"/>
    </source>
</evidence>
<gene>
    <name evidence="8" type="ORF">SORDD17_00221</name>
</gene>
<feature type="chain" id="PRO_5038858285" evidence="7">
    <location>
        <begin position="22"/>
        <end position="275"/>
    </location>
</feature>
<dbReference type="GO" id="GO:0016020">
    <property type="term" value="C:membrane"/>
    <property type="evidence" value="ECO:0007669"/>
    <property type="project" value="UniProtKB-SubCell"/>
</dbReference>
<keyword evidence="6" id="KW-0449">Lipoprotein</keyword>
<keyword evidence="5" id="KW-0564">Palmitate</keyword>
<evidence type="ECO:0000256" key="7">
    <source>
        <dbReference type="SAM" id="SignalP"/>
    </source>
</evidence>
<dbReference type="InterPro" id="IPR004872">
    <property type="entry name" value="Lipoprotein_NlpA"/>
</dbReference>
<evidence type="ECO:0000313" key="8">
    <source>
        <dbReference type="EMBL" id="KXU16567.1"/>
    </source>
</evidence>
<evidence type="ECO:0000256" key="6">
    <source>
        <dbReference type="ARBA" id="ARBA00023288"/>
    </source>
</evidence>
<sequence>MKKLIGLLSLLVALIFLGACSAGQTKDTAASSSDKKVVKYGKAAGPYTVLFEDAIIPILEKQGYTFEVVEFSDLLQNDTALNEGEVDVNVEQHTAYMENFNKTQNGNLVAITKIPTIPAGIFSAKHKNLNEIANGAKIAIPSDASNTARAYKLLEKAGWIKLNASADVSKLTKDDIIENPYSLEITEMDSANIPRSLDDFDYAVITGSIVYSAGIDASSTLLQETILDHLILQAVVKEENKDTEWAKAIKEAYHSKEFKEYLDKNNNGLWFVPND</sequence>
<dbReference type="RefSeq" id="WP_061865303.1">
    <property type="nucleotide sequence ID" value="NZ_KQ970793.1"/>
</dbReference>
<protein>
    <submittedName>
        <fullName evidence="8">Methionine ABC transporter substrate-binding protein</fullName>
    </submittedName>
</protein>
<comment type="subcellular location">
    <subcellularLocation>
        <location evidence="1">Membrane</location>
        <topology evidence="1">Lipid-anchor</topology>
    </subcellularLocation>
</comment>
<reference evidence="8 9" key="1">
    <citation type="submission" date="2016-01" db="EMBL/GenBank/DDBJ databases">
        <title>Highly variable Streptococcus oralis are common among viridans streptococci isolated from primates.</title>
        <authorList>
            <person name="Denapaite D."/>
            <person name="Rieger M."/>
            <person name="Koendgen S."/>
            <person name="Brueckner R."/>
            <person name="Ochigava I."/>
            <person name="Kappeler P."/>
            <person name="Maetz-Rensing K."/>
            <person name="Leendertz F."/>
            <person name="Hakenbeck R."/>
        </authorList>
    </citation>
    <scope>NUCLEOTIDE SEQUENCE [LARGE SCALE GENOMIC DNA]</scope>
    <source>
        <strain evidence="8 9">DD17</strain>
    </source>
</reference>
<evidence type="ECO:0000256" key="4">
    <source>
        <dbReference type="ARBA" id="ARBA00023136"/>
    </source>
</evidence>
<dbReference type="PANTHER" id="PTHR30429">
    <property type="entry name" value="D-METHIONINE-BINDING LIPOPROTEIN METQ"/>
    <property type="match status" value="1"/>
</dbReference>
<keyword evidence="4" id="KW-0472">Membrane</keyword>
<accession>A0A139RP75</accession>
<evidence type="ECO:0000256" key="5">
    <source>
        <dbReference type="ARBA" id="ARBA00023139"/>
    </source>
</evidence>
<dbReference type="PATRIC" id="fig|1303.87.peg.277"/>
<evidence type="ECO:0000256" key="1">
    <source>
        <dbReference type="ARBA" id="ARBA00004635"/>
    </source>
</evidence>
<dbReference type="Pfam" id="PF03180">
    <property type="entry name" value="Lipoprotein_9"/>
    <property type="match status" value="1"/>
</dbReference>
<name>A0A139RP75_STROR</name>
<evidence type="ECO:0000256" key="3">
    <source>
        <dbReference type="ARBA" id="ARBA00022729"/>
    </source>
</evidence>
<dbReference type="PANTHER" id="PTHR30429:SF0">
    <property type="entry name" value="METHIONINE-BINDING LIPOPROTEIN METQ"/>
    <property type="match status" value="1"/>
</dbReference>
<proteinExistence type="inferred from homology"/>
<dbReference type="AlphaFoldDB" id="A0A139RP75"/>
<comment type="caution">
    <text evidence="8">The sequence shown here is derived from an EMBL/GenBank/DDBJ whole genome shotgun (WGS) entry which is preliminary data.</text>
</comment>
<dbReference type="PROSITE" id="PS51257">
    <property type="entry name" value="PROKAR_LIPOPROTEIN"/>
    <property type="match status" value="1"/>
</dbReference>
<dbReference type="Proteomes" id="UP000072989">
    <property type="component" value="Unassembled WGS sequence"/>
</dbReference>
<organism evidence="8 9">
    <name type="scientific">Streptococcus oralis</name>
    <dbReference type="NCBI Taxonomy" id="1303"/>
    <lineage>
        <taxon>Bacteria</taxon>
        <taxon>Bacillati</taxon>
        <taxon>Bacillota</taxon>
        <taxon>Bacilli</taxon>
        <taxon>Lactobacillales</taxon>
        <taxon>Streptococcaceae</taxon>
        <taxon>Streptococcus</taxon>
    </lineage>
</organism>
<keyword evidence="3 7" id="KW-0732">Signal</keyword>
<dbReference type="Gene3D" id="3.40.190.10">
    <property type="entry name" value="Periplasmic binding protein-like II"/>
    <property type="match status" value="2"/>
</dbReference>
<feature type="signal peptide" evidence="7">
    <location>
        <begin position="1"/>
        <end position="21"/>
    </location>
</feature>
<dbReference type="SUPFAM" id="SSF53850">
    <property type="entry name" value="Periplasmic binding protein-like II"/>
    <property type="match status" value="1"/>
</dbReference>